<dbReference type="STRING" id="652787.SAMN05216490_4627"/>
<name>A0A1H2C4Q5_MUCMA</name>
<dbReference type="PROSITE" id="PS51257">
    <property type="entry name" value="PROKAR_LIPOPROTEIN"/>
    <property type="match status" value="1"/>
</dbReference>
<sequence length="220" mass="25115">MKRAILAILVFISLAACGQHKINIALKKQLDSVIVLDQKYRDTLSLLMDPKKSDSVAKNLSLTAQQATGHYWALQNRLDSLDLIFVEGVIKKYGYPGKTLVDSPANEAAWYVIQHTGKIHQYIDVIKKAADNNELPFHLYAMMLDRDLMDEGKEQVYGTQAAYRTLKNGHTEWFVWPIKDASTVNERRKKAGFDLTVEQNATRFDITYKVVELNEIKKIK</sequence>
<accession>A0A1H2C4Q5</accession>
<dbReference type="OrthoDB" id="2989458at2"/>
<evidence type="ECO:0000313" key="2">
    <source>
        <dbReference type="EMBL" id="SDT65433.1"/>
    </source>
</evidence>
<keyword evidence="3" id="KW-1185">Reference proteome</keyword>
<protein>
    <recommendedName>
        <fullName evidence="4">Lipoprotein</fullName>
    </recommendedName>
</protein>
<gene>
    <name evidence="2" type="ORF">SAMN05216490_4627</name>
</gene>
<dbReference type="RefSeq" id="WP_091378849.1">
    <property type="nucleotide sequence ID" value="NZ_LT629740.1"/>
</dbReference>
<reference evidence="2 3" key="1">
    <citation type="submission" date="2016-10" db="EMBL/GenBank/DDBJ databases">
        <authorList>
            <person name="de Groot N.N."/>
        </authorList>
    </citation>
    <scope>NUCLEOTIDE SEQUENCE [LARGE SCALE GENOMIC DNA]</scope>
    <source>
        <strain evidence="2 3">MP1X4</strain>
    </source>
</reference>
<feature type="chain" id="PRO_5009270728" description="Lipoprotein" evidence="1">
    <location>
        <begin position="19"/>
        <end position="220"/>
    </location>
</feature>
<evidence type="ECO:0000256" key="1">
    <source>
        <dbReference type="SAM" id="SignalP"/>
    </source>
</evidence>
<dbReference type="AlphaFoldDB" id="A0A1H2C4Q5"/>
<dbReference type="EMBL" id="LT629740">
    <property type="protein sequence ID" value="SDT65433.1"/>
    <property type="molecule type" value="Genomic_DNA"/>
</dbReference>
<organism evidence="2 3">
    <name type="scientific">Mucilaginibacter mallensis</name>
    <dbReference type="NCBI Taxonomy" id="652787"/>
    <lineage>
        <taxon>Bacteria</taxon>
        <taxon>Pseudomonadati</taxon>
        <taxon>Bacteroidota</taxon>
        <taxon>Sphingobacteriia</taxon>
        <taxon>Sphingobacteriales</taxon>
        <taxon>Sphingobacteriaceae</taxon>
        <taxon>Mucilaginibacter</taxon>
    </lineage>
</organism>
<dbReference type="Proteomes" id="UP000199679">
    <property type="component" value="Chromosome I"/>
</dbReference>
<evidence type="ECO:0000313" key="3">
    <source>
        <dbReference type="Proteomes" id="UP000199679"/>
    </source>
</evidence>
<evidence type="ECO:0008006" key="4">
    <source>
        <dbReference type="Google" id="ProtNLM"/>
    </source>
</evidence>
<feature type="signal peptide" evidence="1">
    <location>
        <begin position="1"/>
        <end position="18"/>
    </location>
</feature>
<keyword evidence="1" id="KW-0732">Signal</keyword>
<proteinExistence type="predicted"/>